<sequence length="23" mass="2403">MLLLTIVNIAVPPGCQVPNPLIS</sequence>
<reference evidence="1" key="2">
    <citation type="journal article" date="2015" name="Fish Shellfish Immunol.">
        <title>Early steps in the European eel (Anguilla anguilla)-Vibrio vulnificus interaction in the gills: Role of the RtxA13 toxin.</title>
        <authorList>
            <person name="Callol A."/>
            <person name="Pajuelo D."/>
            <person name="Ebbesson L."/>
            <person name="Teles M."/>
            <person name="MacKenzie S."/>
            <person name="Amaro C."/>
        </authorList>
    </citation>
    <scope>NUCLEOTIDE SEQUENCE</scope>
</reference>
<reference evidence="1" key="1">
    <citation type="submission" date="2014-11" db="EMBL/GenBank/DDBJ databases">
        <authorList>
            <person name="Amaro Gonzalez C."/>
        </authorList>
    </citation>
    <scope>NUCLEOTIDE SEQUENCE</scope>
</reference>
<accession>A0A0E9PAT1</accession>
<dbReference type="AlphaFoldDB" id="A0A0E9PAT1"/>
<proteinExistence type="predicted"/>
<organism evidence="1">
    <name type="scientific">Anguilla anguilla</name>
    <name type="common">European freshwater eel</name>
    <name type="synonym">Muraena anguilla</name>
    <dbReference type="NCBI Taxonomy" id="7936"/>
    <lineage>
        <taxon>Eukaryota</taxon>
        <taxon>Metazoa</taxon>
        <taxon>Chordata</taxon>
        <taxon>Craniata</taxon>
        <taxon>Vertebrata</taxon>
        <taxon>Euteleostomi</taxon>
        <taxon>Actinopterygii</taxon>
        <taxon>Neopterygii</taxon>
        <taxon>Teleostei</taxon>
        <taxon>Anguilliformes</taxon>
        <taxon>Anguillidae</taxon>
        <taxon>Anguilla</taxon>
    </lineage>
</organism>
<name>A0A0E9PAT1_ANGAN</name>
<evidence type="ECO:0000313" key="1">
    <source>
        <dbReference type="EMBL" id="JAH01751.1"/>
    </source>
</evidence>
<dbReference type="EMBL" id="GBXM01106826">
    <property type="protein sequence ID" value="JAH01751.1"/>
    <property type="molecule type" value="Transcribed_RNA"/>
</dbReference>
<protein>
    <submittedName>
        <fullName evidence="1">Uncharacterized protein</fullName>
    </submittedName>
</protein>